<keyword evidence="1" id="KW-1133">Transmembrane helix</keyword>
<name>A0ABP0II08_9DINO</name>
<accession>A0ABP0II08</accession>
<dbReference type="GO" id="GO:0016301">
    <property type="term" value="F:kinase activity"/>
    <property type="evidence" value="ECO:0007669"/>
    <property type="project" value="UniProtKB-KW"/>
</dbReference>
<sequence length="321" mass="36347">MCWEKFDNCDSPDFFQVLELAQDGGFSEVRDLWNFTRYIRAVLAIAMLFSNLGTIVINDSHYLAHATQTTGASSVGGGPESDEDAWVRSISGDYMISGILVDKLFYLISKMTGCEIMIHSPRIALVSALELVLLALLLLKVLPELTSFSAMRLLHFATPSVVLTDLNSFMEYQKHRGRHDGRMTQIRLWLQFVLKKLICFVVGVDAFLFKVRVAYQNIHKEDIEFWNLLSVAMFIVQVLGIVQLTMFVRGRIFLFIFGGEDSIMKPAEEALQNVWQAMLVRRIWRSFPPLQATAVLITFDEDGCSTTVHTVHKATFGSSFL</sequence>
<protein>
    <submittedName>
        <fullName evidence="2">Receptor-interacting serine/threonine-protein kinase 4</fullName>
    </submittedName>
</protein>
<keyword evidence="1" id="KW-0472">Membrane</keyword>
<keyword evidence="2" id="KW-0808">Transferase</keyword>
<keyword evidence="2" id="KW-0418">Kinase</keyword>
<proteinExistence type="predicted"/>
<reference evidence="2 3" key="1">
    <citation type="submission" date="2024-02" db="EMBL/GenBank/DDBJ databases">
        <authorList>
            <person name="Chen Y."/>
            <person name="Shah S."/>
            <person name="Dougan E. K."/>
            <person name="Thang M."/>
            <person name="Chan C."/>
        </authorList>
    </citation>
    <scope>NUCLEOTIDE SEQUENCE [LARGE SCALE GENOMIC DNA]</scope>
</reference>
<feature type="transmembrane region" description="Helical" evidence="1">
    <location>
        <begin position="123"/>
        <end position="142"/>
    </location>
</feature>
<evidence type="ECO:0000313" key="3">
    <source>
        <dbReference type="Proteomes" id="UP001642464"/>
    </source>
</evidence>
<feature type="transmembrane region" description="Helical" evidence="1">
    <location>
        <begin position="228"/>
        <end position="248"/>
    </location>
</feature>
<comment type="caution">
    <text evidence="2">The sequence shown here is derived from an EMBL/GenBank/DDBJ whole genome shotgun (WGS) entry which is preliminary data.</text>
</comment>
<keyword evidence="2" id="KW-0675">Receptor</keyword>
<gene>
    <name evidence="2" type="ORF">SCF082_LOCUS7256</name>
</gene>
<dbReference type="EMBL" id="CAXAMM010004047">
    <property type="protein sequence ID" value="CAK9002235.1"/>
    <property type="molecule type" value="Genomic_DNA"/>
</dbReference>
<dbReference type="Proteomes" id="UP001642464">
    <property type="component" value="Unassembled WGS sequence"/>
</dbReference>
<feature type="transmembrane region" description="Helical" evidence="1">
    <location>
        <begin position="38"/>
        <end position="57"/>
    </location>
</feature>
<keyword evidence="3" id="KW-1185">Reference proteome</keyword>
<keyword evidence="1" id="KW-0812">Transmembrane</keyword>
<evidence type="ECO:0000256" key="1">
    <source>
        <dbReference type="SAM" id="Phobius"/>
    </source>
</evidence>
<organism evidence="2 3">
    <name type="scientific">Durusdinium trenchii</name>
    <dbReference type="NCBI Taxonomy" id="1381693"/>
    <lineage>
        <taxon>Eukaryota</taxon>
        <taxon>Sar</taxon>
        <taxon>Alveolata</taxon>
        <taxon>Dinophyceae</taxon>
        <taxon>Suessiales</taxon>
        <taxon>Symbiodiniaceae</taxon>
        <taxon>Durusdinium</taxon>
    </lineage>
</organism>
<evidence type="ECO:0000313" key="2">
    <source>
        <dbReference type="EMBL" id="CAK9002235.1"/>
    </source>
</evidence>